<reference evidence="4" key="4">
    <citation type="submission" date="2014-06" db="EMBL/GenBank/DDBJ databases">
        <title>BoHV-5 latency related gene sequences.</title>
        <authorList>
            <person name="Silvestro C.A."/>
            <person name="Bratanich A.C."/>
        </authorList>
    </citation>
    <scope>NUCLEOTIDE SEQUENCE</scope>
    <source>
        <strain evidence="3">N569</strain>
        <strain evidence="4">Texas</strain>
    </source>
</reference>
<gene>
    <name evidence="1" type="ORF">BHV5-59A</name>
</gene>
<sequence>MRCRRHKSPAHARAVTFGLGMTAAVAARELSMQAGGRKYAVVWRGGLRVAG</sequence>
<evidence type="ECO:0000313" key="5">
    <source>
        <dbReference type="Proteomes" id="UP000105204"/>
    </source>
</evidence>
<proteinExistence type="predicted"/>
<evidence type="ECO:0000313" key="1">
    <source>
        <dbReference type="EMBL" id="AAR86164.1"/>
    </source>
</evidence>
<evidence type="ECO:0000313" key="2">
    <source>
        <dbReference type="EMBL" id="AIA26319.1"/>
    </source>
</evidence>
<keyword evidence="5" id="KW-1185">Reference proteome</keyword>
<dbReference type="Proteomes" id="UP000105204">
    <property type="component" value="Segment"/>
</dbReference>
<evidence type="ECO:0000313" key="3">
    <source>
        <dbReference type="EMBL" id="AIA26320.1"/>
    </source>
</evidence>
<reference evidence="4" key="3">
    <citation type="submission" date="2014-04" db="EMBL/GenBank/DDBJ databases">
        <authorList>
            <person name="Guaragna C."/>
            <person name="Huguet M.J."/>
            <person name="Bratanich A.C."/>
        </authorList>
    </citation>
    <scope>NUCLEOTIDE SEQUENCE</scope>
    <source>
        <strain evidence="4">Texas</strain>
    </source>
</reference>
<protein>
    <submittedName>
        <fullName evidence="1">LRORF2 latency-related region protein</fullName>
    </submittedName>
    <submittedName>
        <fullName evidence="2">Putative ORF-2</fullName>
    </submittedName>
</protein>
<dbReference type="EMBL" id="KJ643330">
    <property type="protein sequence ID" value="AIA26319.1"/>
    <property type="molecule type" value="Genomic_DNA"/>
</dbReference>
<dbReference type="KEGG" id="vg:2700694"/>
<dbReference type="EMBL" id="KJ643332">
    <property type="protein sequence ID" value="AIA26322.1"/>
    <property type="molecule type" value="Genomic_DNA"/>
</dbReference>
<reference evidence="1 5" key="1">
    <citation type="journal article" date="2003" name="J. Virol.">
        <title>Genome of bovine herpesvirus 5.</title>
        <authorList>
            <person name="Delhon G."/>
            <person name="Moraes M.P."/>
            <person name="Lu Z."/>
            <person name="Afonso C.L."/>
            <person name="Flores E.F."/>
            <person name="Weiblen R."/>
            <person name="Kutish G.F."/>
            <person name="Rock D.L."/>
        </authorList>
    </citation>
    <scope>NUCLEOTIDE SEQUENCE [LARGE SCALE GENOMIC DNA]</scope>
    <source>
        <strain evidence="1">SV507/99</strain>
    </source>
</reference>
<evidence type="ECO:0000313" key="4">
    <source>
        <dbReference type="EMBL" id="AIA26322.1"/>
    </source>
</evidence>
<dbReference type="GeneID" id="2700694"/>
<accession>Q6X209</accession>
<dbReference type="EMBL" id="AY261359">
    <property type="protein sequence ID" value="AAR86164.1"/>
    <property type="molecule type" value="Genomic_DNA"/>
</dbReference>
<dbReference type="RefSeq" id="NP_954950.1">
    <property type="nucleotide sequence ID" value="NC_005261.3"/>
</dbReference>
<organism evidence="1 5">
    <name type="scientific">Bovine alphaherpesvirus 5</name>
    <dbReference type="NCBI Taxonomy" id="35244"/>
    <lineage>
        <taxon>Viruses</taxon>
        <taxon>Duplodnaviria</taxon>
        <taxon>Heunggongvirae</taxon>
        <taxon>Peploviricota</taxon>
        <taxon>Herviviricetes</taxon>
        <taxon>Herpesvirales</taxon>
        <taxon>Orthoherpesviridae</taxon>
        <taxon>Alphaherpesvirinae</taxon>
        <taxon>Varicellovirus</taxon>
        <taxon>Varicellovirus bovinealpha5</taxon>
    </lineage>
</organism>
<name>Q6X209_9ALPH</name>
<reference evidence="2" key="2">
    <citation type="submission" date="2014-03" db="EMBL/GenBank/DDBJ databases">
        <title>BoHV-5 latency related gene sequences.</title>
        <authorList>
            <person name="Silvestro C.A."/>
            <person name="Palacios C."/>
            <person name="Bratanich A.C."/>
        </authorList>
    </citation>
    <scope>NUCLEOTIDE SEQUENCE</scope>
    <source>
        <strain evidence="2">A663</strain>
    </source>
</reference>
<dbReference type="EMBL" id="KJ643331">
    <property type="protein sequence ID" value="AIA26320.1"/>
    <property type="molecule type" value="Genomic_DNA"/>
</dbReference>